<gene>
    <name evidence="3" type="ORF">DVH21_16640</name>
</gene>
<feature type="compositionally biased region" description="Basic and acidic residues" evidence="1">
    <location>
        <begin position="158"/>
        <end position="167"/>
    </location>
</feature>
<dbReference type="EMBL" id="CP031263">
    <property type="protein sequence ID" value="AXH91425.1"/>
    <property type="molecule type" value="Genomic_DNA"/>
</dbReference>
<dbReference type="OMA" id="VISSHAP"/>
<sequence length="514" mass="55922">MIGQWAKDLTDERDNFRRDLAAAGINGDTETQRGPLRWQPCGGQEATATVEVTLTAAFPFSPPQIRILDAGVPLQMTFHRDADGSLCLWPTSVPFDNAPWRDPGQLLRKVAAWLRQTDAGWPGDEDCDLERYLPSDPRLVLYDRDRLANVKGCVRTHASDSGHRVEITDEPQQPPKHPGRPDRRRTHGRSTGNIKIGRKHRALAWIADVGHLDRPVQDASSLCEVLGADAQHFTWLVSIGVLQFVVLRYRRHTANGVLALAVSPALSERPPIEVRACEAADTSVATRMLRAGWAASDLADRHVAVVGAGAVGSFVADLLFRHGIRHLTLLDPQLLRPGNLVRHLAGEGLVGFPKVVAVKARLSALGFDTSGVEGTFDRLTTPQQAVKLLREHHLVVDATADARATALLTWASSQIPTPVVSVCIQRQGAVARVDRFPLRGAERHHEPLAPGSKTDATPEYGCDEPVSSTPPGAVVAAAALACRVAIDELTYNCKMPATLIEAYEPPPRSSHPPR</sequence>
<name>A0A6N3K029_9ACTN</name>
<dbReference type="GO" id="GO:0061504">
    <property type="term" value="P:cyclic threonylcarbamoyladenosine biosynthetic process"/>
    <property type="evidence" value="ECO:0007669"/>
    <property type="project" value="TreeGrafter"/>
</dbReference>
<dbReference type="Proteomes" id="UP000253958">
    <property type="component" value="Chromosome"/>
</dbReference>
<dbReference type="SUPFAM" id="SSF69572">
    <property type="entry name" value="Activating enzymes of the ubiquitin-like proteins"/>
    <property type="match status" value="1"/>
</dbReference>
<feature type="domain" description="THIF-type NAD/FAD binding fold" evidence="2">
    <location>
        <begin position="297"/>
        <end position="434"/>
    </location>
</feature>
<dbReference type="GO" id="GO:0061503">
    <property type="term" value="F:tRNA threonylcarbamoyladenosine dehydratase"/>
    <property type="evidence" value="ECO:0007669"/>
    <property type="project" value="TreeGrafter"/>
</dbReference>
<dbReference type="PANTHER" id="PTHR43267">
    <property type="entry name" value="TRNA THREONYLCARBAMOYLADENOSINE DEHYDRATASE"/>
    <property type="match status" value="1"/>
</dbReference>
<reference evidence="3 4" key="2">
    <citation type="submission" date="2018-08" db="EMBL/GenBank/DDBJ databases">
        <title>Streptomyces kandeliansis sp. nov., an endophytic bacterium isolated from mangrove plant.</title>
        <authorList>
            <person name="Wang R."/>
        </authorList>
    </citation>
    <scope>NUCLEOTIDE SEQUENCE [LARGE SCALE GENOMIC DNA]</scope>
    <source>
        <strain evidence="4">H14(2018)</strain>
    </source>
</reference>
<dbReference type="InterPro" id="IPR000594">
    <property type="entry name" value="ThiF_NAD_FAD-bd"/>
</dbReference>
<reference evidence="3 4" key="1">
    <citation type="submission" date="2018-07" db="EMBL/GenBank/DDBJ databases">
        <authorList>
            <person name="Ye Y."/>
        </authorList>
    </citation>
    <scope>NUCLEOTIDE SEQUENCE [LARGE SCALE GENOMIC DNA]</scope>
    <source>
        <strain evidence="4">H14(2018)</strain>
    </source>
</reference>
<accession>A0A6N3K029</accession>
<dbReference type="PANTHER" id="PTHR43267:SF1">
    <property type="entry name" value="TRNA THREONYLCARBAMOYLADENOSINE DEHYDRATASE"/>
    <property type="match status" value="1"/>
</dbReference>
<organism evidence="3 4">
    <name type="scientific">Micromonospora aurantiaca</name>
    <name type="common">nom. illeg.</name>
    <dbReference type="NCBI Taxonomy" id="47850"/>
    <lineage>
        <taxon>Bacteria</taxon>
        <taxon>Bacillati</taxon>
        <taxon>Actinomycetota</taxon>
        <taxon>Actinomycetes</taxon>
        <taxon>Micromonosporales</taxon>
        <taxon>Micromonosporaceae</taxon>
        <taxon>Micromonospora</taxon>
    </lineage>
</organism>
<protein>
    <recommendedName>
        <fullName evidence="2">THIF-type NAD/FAD binding fold domain-containing protein</fullName>
    </recommendedName>
</protein>
<evidence type="ECO:0000313" key="4">
    <source>
        <dbReference type="Proteomes" id="UP000253958"/>
    </source>
</evidence>
<dbReference type="InterPro" id="IPR035985">
    <property type="entry name" value="Ubiquitin-activating_enz"/>
</dbReference>
<dbReference type="AlphaFoldDB" id="A0A6N3K029"/>
<proteinExistence type="predicted"/>
<evidence type="ECO:0000256" key="1">
    <source>
        <dbReference type="SAM" id="MobiDB-lite"/>
    </source>
</evidence>
<dbReference type="Gene3D" id="3.40.50.720">
    <property type="entry name" value="NAD(P)-binding Rossmann-like Domain"/>
    <property type="match status" value="1"/>
</dbReference>
<feature type="region of interest" description="Disordered" evidence="1">
    <location>
        <begin position="441"/>
        <end position="467"/>
    </location>
</feature>
<feature type="region of interest" description="Disordered" evidence="1">
    <location>
        <begin position="158"/>
        <end position="193"/>
    </location>
</feature>
<dbReference type="GO" id="GO:0008641">
    <property type="term" value="F:ubiquitin-like modifier activating enzyme activity"/>
    <property type="evidence" value="ECO:0007669"/>
    <property type="project" value="InterPro"/>
</dbReference>
<dbReference type="Pfam" id="PF00899">
    <property type="entry name" value="ThiF"/>
    <property type="match status" value="1"/>
</dbReference>
<evidence type="ECO:0000259" key="2">
    <source>
        <dbReference type="Pfam" id="PF00899"/>
    </source>
</evidence>
<dbReference type="InterPro" id="IPR045886">
    <property type="entry name" value="ThiF/MoeB/HesA"/>
</dbReference>
<evidence type="ECO:0000313" key="3">
    <source>
        <dbReference type="EMBL" id="AXH91425.1"/>
    </source>
</evidence>
<dbReference type="RefSeq" id="WP_013284944.1">
    <property type="nucleotide sequence ID" value="NZ_CP031263.1"/>
</dbReference>